<dbReference type="Pfam" id="PF01850">
    <property type="entry name" value="PIN"/>
    <property type="match status" value="1"/>
</dbReference>
<dbReference type="InterPro" id="IPR029060">
    <property type="entry name" value="PIN-like_dom_sf"/>
</dbReference>
<protein>
    <submittedName>
        <fullName evidence="2">Type II toxin-antitoxin system VapC family toxin</fullName>
    </submittedName>
</protein>
<evidence type="ECO:0000313" key="2">
    <source>
        <dbReference type="EMBL" id="MDR5899073.1"/>
    </source>
</evidence>
<gene>
    <name evidence="2" type="ORF">QC823_08735</name>
</gene>
<dbReference type="CDD" id="cd18738">
    <property type="entry name" value="PIN_VapC4-5_FitB-like"/>
    <property type="match status" value="1"/>
</dbReference>
<reference evidence="2 3" key="1">
    <citation type="submission" date="2023-04" db="EMBL/GenBank/DDBJ databases">
        <title>A long-awaited taxogenomic arrangement of the family Halomonadaceae.</title>
        <authorList>
            <person name="De La Haba R."/>
            <person name="Chuvochina M."/>
            <person name="Wittouck S."/>
            <person name="Arahal D.R."/>
            <person name="Sanchez-Porro C."/>
            <person name="Hugenholtz P."/>
            <person name="Ventosa A."/>
        </authorList>
    </citation>
    <scope>NUCLEOTIDE SEQUENCE [LARGE SCALE GENOMIC DNA]</scope>
    <source>
        <strain evidence="2 3">DSM 21020</strain>
    </source>
</reference>
<dbReference type="Proteomes" id="UP001254564">
    <property type="component" value="Unassembled WGS sequence"/>
</dbReference>
<name>A0ABU1H440_9GAMM</name>
<organism evidence="2 3">
    <name type="scientific">Vreelandella vilamensis</name>
    <dbReference type="NCBI Taxonomy" id="531309"/>
    <lineage>
        <taxon>Bacteria</taxon>
        <taxon>Pseudomonadati</taxon>
        <taxon>Pseudomonadota</taxon>
        <taxon>Gammaproteobacteria</taxon>
        <taxon>Oceanospirillales</taxon>
        <taxon>Halomonadaceae</taxon>
        <taxon>Vreelandella</taxon>
    </lineage>
</organism>
<dbReference type="RefSeq" id="WP_309655964.1">
    <property type="nucleotide sequence ID" value="NZ_JARWAN010000012.1"/>
</dbReference>
<keyword evidence="3" id="KW-1185">Reference proteome</keyword>
<evidence type="ECO:0000313" key="3">
    <source>
        <dbReference type="Proteomes" id="UP001254564"/>
    </source>
</evidence>
<feature type="domain" description="PIN" evidence="1">
    <location>
        <begin position="5"/>
        <end position="107"/>
    </location>
</feature>
<dbReference type="EMBL" id="JARWAN010000012">
    <property type="protein sequence ID" value="MDR5899073.1"/>
    <property type="molecule type" value="Genomic_DNA"/>
</dbReference>
<sequence length="126" mass="13669">MSGSYLLDTNAIIYALNQKLKLPANGYAVSVITEMELLSWPSLTREDEAKLRTLLEKLTVIQLERSIQSTAIKIRRTSSLKLPDSIISATALGGGLVLVTDDQKLADRHIGPSISLDELVASTTST</sequence>
<accession>A0ABU1H440</accession>
<dbReference type="InterPro" id="IPR002716">
    <property type="entry name" value="PIN_dom"/>
</dbReference>
<proteinExistence type="predicted"/>
<dbReference type="SUPFAM" id="SSF88723">
    <property type="entry name" value="PIN domain-like"/>
    <property type="match status" value="1"/>
</dbReference>
<evidence type="ECO:0000259" key="1">
    <source>
        <dbReference type="Pfam" id="PF01850"/>
    </source>
</evidence>
<dbReference type="Gene3D" id="3.40.50.1010">
    <property type="entry name" value="5'-nuclease"/>
    <property type="match status" value="1"/>
</dbReference>
<comment type="caution">
    <text evidence="2">The sequence shown here is derived from an EMBL/GenBank/DDBJ whole genome shotgun (WGS) entry which is preliminary data.</text>
</comment>